<dbReference type="Pfam" id="PF01345">
    <property type="entry name" value="DUF11"/>
    <property type="match status" value="1"/>
</dbReference>
<dbReference type="SUPFAM" id="SSF50985">
    <property type="entry name" value="RCC1/BLIP-II"/>
    <property type="match status" value="1"/>
</dbReference>
<feature type="signal peptide" evidence="2">
    <location>
        <begin position="1"/>
        <end position="24"/>
    </location>
</feature>
<feature type="domain" description="DUF11" evidence="3">
    <location>
        <begin position="541"/>
        <end position="576"/>
    </location>
</feature>
<dbReference type="Gene3D" id="2.130.10.30">
    <property type="entry name" value="Regulator of chromosome condensation 1/beta-lactamase-inhibitor protein II"/>
    <property type="match status" value="2"/>
</dbReference>
<evidence type="ECO:0000256" key="1">
    <source>
        <dbReference type="ARBA" id="ARBA00022737"/>
    </source>
</evidence>
<feature type="chain" id="PRO_5040735697" evidence="2">
    <location>
        <begin position="25"/>
        <end position="576"/>
    </location>
</feature>
<accession>A0A9X3C8F9</accession>
<keyword evidence="5" id="KW-1185">Reference proteome</keyword>
<evidence type="ECO:0000313" key="5">
    <source>
        <dbReference type="Proteomes" id="UP001151133"/>
    </source>
</evidence>
<keyword evidence="2" id="KW-0732">Signal</keyword>
<organism evidence="4 5">
    <name type="scientific">Flavobacterium frigoritolerans</name>
    <dbReference type="NCBI Taxonomy" id="2987686"/>
    <lineage>
        <taxon>Bacteria</taxon>
        <taxon>Pseudomonadati</taxon>
        <taxon>Bacteroidota</taxon>
        <taxon>Flavobacteriia</taxon>
        <taxon>Flavobacteriales</taxon>
        <taxon>Flavobacteriaceae</taxon>
        <taxon>Flavobacterium</taxon>
    </lineage>
</organism>
<dbReference type="InterPro" id="IPR001434">
    <property type="entry name" value="OmcB-like_DUF11"/>
</dbReference>
<dbReference type="EMBL" id="JAOZEV010000002">
    <property type="protein sequence ID" value="MCV9931138.1"/>
    <property type="molecule type" value="Genomic_DNA"/>
</dbReference>
<comment type="caution">
    <text evidence="4">The sequence shown here is derived from an EMBL/GenBank/DDBJ whole genome shotgun (WGS) entry which is preliminary data.</text>
</comment>
<evidence type="ECO:0000259" key="3">
    <source>
        <dbReference type="Pfam" id="PF01345"/>
    </source>
</evidence>
<sequence length="576" mass="60285">MIKYYSATKYSICVFFMLFMFIHAANSQCSSPPVGCPNIDLSNFGVDSDNNAATIEYDNFISSFHTTIVRTSDGSLQTWGENVGNDGVANVLAPLTINGANFPGLGTAIPLKAGLGSNSANNVQGVILATDGLYAWSKEGIVLDASITSSTTFQKIQIQGNANGLPAGVNPGDVKMMFATYQTLVITTCSGDVWVISQNANVRGNGGVGDALTWYKVTTAVSGNPFLDNVVACRGNVNGLMALKSDGTVYVWGENVLLGNNSAIIPIQNRAIQMTLPSGVIPKMIGSTGSITSRSYYILSTDENLYALGKNSSRQLGDWTTTDRLSWVQPRYTSAAGQVMNNIKWFSSQEHDRQYASVNIINNAKNLYAFGDNNNSLLGVVADPANPVMPNGISITDNILAVETGGHTSMIVRKCDLKFGYAGHRIRGSMGDGTNASTTEAAYNFATAAVQICGVESIPVIQPASTGGGPNSNYCVGSSVVLEPSPAGGTLTVLSGPGNLVTNTLNFTGVGVVKVQYSVATDCGGTSVTTKDFQTESCNADLKVIKVSNNATPNVGSNVTFTITASNAGPSNATGV</sequence>
<dbReference type="InterPro" id="IPR047589">
    <property type="entry name" value="DUF11_rpt"/>
</dbReference>
<dbReference type="Proteomes" id="UP001151133">
    <property type="component" value="Unassembled WGS sequence"/>
</dbReference>
<dbReference type="RefSeq" id="WP_264285517.1">
    <property type="nucleotide sequence ID" value="NZ_JAOZEV010000002.1"/>
</dbReference>
<feature type="non-terminal residue" evidence="4">
    <location>
        <position position="576"/>
    </location>
</feature>
<dbReference type="PANTHER" id="PTHR22870:SF408">
    <property type="entry name" value="OS09G0560450 PROTEIN"/>
    <property type="match status" value="1"/>
</dbReference>
<keyword evidence="1" id="KW-0677">Repeat</keyword>
<dbReference type="InterPro" id="IPR009091">
    <property type="entry name" value="RCC1/BLIP-II"/>
</dbReference>
<gene>
    <name evidence="4" type="ORF">OIU80_02490</name>
</gene>
<reference evidence="4" key="1">
    <citation type="submission" date="2022-10" db="EMBL/GenBank/DDBJ databases">
        <title>Two novel species of Flavobacterium.</title>
        <authorList>
            <person name="Liu Q."/>
            <person name="Xin Y.-H."/>
        </authorList>
    </citation>
    <scope>NUCLEOTIDE SEQUENCE</scope>
    <source>
        <strain evidence="4">LS1R47</strain>
    </source>
</reference>
<protein>
    <submittedName>
        <fullName evidence="4">DUF11 domain-containing protein</fullName>
    </submittedName>
</protein>
<name>A0A9X3C8F9_9FLAO</name>
<proteinExistence type="predicted"/>
<dbReference type="NCBIfam" id="TIGR01451">
    <property type="entry name" value="B_ant_repeat"/>
    <property type="match status" value="1"/>
</dbReference>
<evidence type="ECO:0000313" key="4">
    <source>
        <dbReference type="EMBL" id="MCV9931138.1"/>
    </source>
</evidence>
<dbReference type="PANTHER" id="PTHR22870">
    <property type="entry name" value="REGULATOR OF CHROMOSOME CONDENSATION"/>
    <property type="match status" value="1"/>
</dbReference>
<dbReference type="AlphaFoldDB" id="A0A9X3C8F9"/>
<evidence type="ECO:0000256" key="2">
    <source>
        <dbReference type="SAM" id="SignalP"/>
    </source>
</evidence>
<dbReference type="InterPro" id="IPR051210">
    <property type="entry name" value="Ub_ligase/GEF_domain"/>
</dbReference>